<feature type="transmembrane region" description="Helical" evidence="6">
    <location>
        <begin position="25"/>
        <end position="46"/>
    </location>
</feature>
<dbReference type="GO" id="GO:0051205">
    <property type="term" value="P:protein insertion into membrane"/>
    <property type="evidence" value="ECO:0007669"/>
    <property type="project" value="TreeGrafter"/>
</dbReference>
<gene>
    <name evidence="8" type="primary">yidC</name>
    <name evidence="8" type="ORF">ENL96_00190</name>
</gene>
<comment type="similarity">
    <text evidence="5">Belongs to the OXA1/ALB3/YidC family.</text>
</comment>
<evidence type="ECO:0000256" key="3">
    <source>
        <dbReference type="ARBA" id="ARBA00022989"/>
    </source>
</evidence>
<dbReference type="NCBIfam" id="TIGR03592">
    <property type="entry name" value="yidC_oxa1_cterm"/>
    <property type="match status" value="1"/>
</dbReference>
<evidence type="ECO:0000259" key="7">
    <source>
        <dbReference type="Pfam" id="PF02096"/>
    </source>
</evidence>
<keyword evidence="2 5" id="KW-0812">Transmembrane</keyword>
<accession>A0A7C5YX79</accession>
<organism evidence="8">
    <name type="scientific">candidate division CPR3 bacterium</name>
    <dbReference type="NCBI Taxonomy" id="2268181"/>
    <lineage>
        <taxon>Bacteria</taxon>
        <taxon>Bacteria division CPR3</taxon>
    </lineage>
</organism>
<dbReference type="PANTHER" id="PTHR12428:SF65">
    <property type="entry name" value="CYTOCHROME C OXIDASE ASSEMBLY PROTEIN COX18, MITOCHONDRIAL"/>
    <property type="match status" value="1"/>
</dbReference>
<name>A0A7C5YX79_UNCC3</name>
<dbReference type="EMBL" id="DRVY01000009">
    <property type="protein sequence ID" value="HHR91921.1"/>
    <property type="molecule type" value="Genomic_DNA"/>
</dbReference>
<sequence>MWNTLFYRPIVNLIFFIYKNFGENLGISIIVIVLILRLILLPLTILQTKSMKKIQKLQPKLRQFQTKSPKDMTMEEASILKDMGIGCAGGCLPTMIQLPFLIAIYQAIRQIAISFSSLKEIMYSNLLNFPEGYMLNTHFLGLDLAKTPSTIGFYTNEIIPYILMCFLVGFTQWLSGKILSSFTPKVQKEVKKKGDSQDINKALSSQTQVFFPLITVSFALMTPAALGIYWIAQSIIGIILTLLVNYSGHIFSIFKKIRQTKGVRPNLKIEEKISDKRKDNRKN</sequence>
<reference evidence="8" key="1">
    <citation type="journal article" date="2020" name="mSystems">
        <title>Genome- and Community-Level Interaction Insights into Carbon Utilization and Element Cycling Functions of Hydrothermarchaeota in Hydrothermal Sediment.</title>
        <authorList>
            <person name="Zhou Z."/>
            <person name="Liu Y."/>
            <person name="Xu W."/>
            <person name="Pan J."/>
            <person name="Luo Z.H."/>
            <person name="Li M."/>
        </authorList>
    </citation>
    <scope>NUCLEOTIDE SEQUENCE [LARGE SCALE GENOMIC DNA]</scope>
    <source>
        <strain evidence="8">SpSt-1042</strain>
    </source>
</reference>
<keyword evidence="3 6" id="KW-1133">Transmembrane helix</keyword>
<dbReference type="Pfam" id="PF02096">
    <property type="entry name" value="60KD_IMP"/>
    <property type="match status" value="1"/>
</dbReference>
<feature type="domain" description="Membrane insertase YidC/Oxa/ALB C-terminal" evidence="7">
    <location>
        <begin position="26"/>
        <end position="245"/>
    </location>
</feature>
<dbReference type="PANTHER" id="PTHR12428">
    <property type="entry name" value="OXA1"/>
    <property type="match status" value="1"/>
</dbReference>
<proteinExistence type="inferred from homology"/>
<dbReference type="AlphaFoldDB" id="A0A7C5YX79"/>
<comment type="caution">
    <text evidence="8">The sequence shown here is derived from an EMBL/GenBank/DDBJ whole genome shotgun (WGS) entry which is preliminary data.</text>
</comment>
<feature type="transmembrane region" description="Helical" evidence="6">
    <location>
        <begin position="209"/>
        <end position="229"/>
    </location>
</feature>
<dbReference type="GO" id="GO:0005886">
    <property type="term" value="C:plasma membrane"/>
    <property type="evidence" value="ECO:0007669"/>
    <property type="project" value="TreeGrafter"/>
</dbReference>
<evidence type="ECO:0000256" key="5">
    <source>
        <dbReference type="RuleBase" id="RU003945"/>
    </source>
</evidence>
<evidence type="ECO:0000256" key="4">
    <source>
        <dbReference type="ARBA" id="ARBA00023136"/>
    </source>
</evidence>
<keyword evidence="4 6" id="KW-0472">Membrane</keyword>
<dbReference type="GO" id="GO:0032977">
    <property type="term" value="F:membrane insertase activity"/>
    <property type="evidence" value="ECO:0007669"/>
    <property type="project" value="InterPro"/>
</dbReference>
<feature type="transmembrane region" description="Helical" evidence="6">
    <location>
        <begin position="235"/>
        <end position="254"/>
    </location>
</feature>
<evidence type="ECO:0000256" key="2">
    <source>
        <dbReference type="ARBA" id="ARBA00022692"/>
    </source>
</evidence>
<dbReference type="InterPro" id="IPR028055">
    <property type="entry name" value="YidC/Oxa/ALB_C"/>
</dbReference>
<protein>
    <submittedName>
        <fullName evidence="8">Membrane protein insertase YidC</fullName>
    </submittedName>
</protein>
<evidence type="ECO:0000256" key="1">
    <source>
        <dbReference type="ARBA" id="ARBA00004141"/>
    </source>
</evidence>
<dbReference type="InterPro" id="IPR001708">
    <property type="entry name" value="YidC/ALB3/OXA1/COX18"/>
</dbReference>
<comment type="subcellular location">
    <subcellularLocation>
        <location evidence="1 5">Membrane</location>
        <topology evidence="1 5">Multi-pass membrane protein</topology>
    </subcellularLocation>
</comment>
<evidence type="ECO:0000256" key="6">
    <source>
        <dbReference type="SAM" id="Phobius"/>
    </source>
</evidence>
<evidence type="ECO:0000313" key="8">
    <source>
        <dbReference type="EMBL" id="HHR91921.1"/>
    </source>
</evidence>